<feature type="binding site" evidence="9">
    <location>
        <begin position="12"/>
        <end position="13"/>
    </location>
    <ligand>
        <name>ATP</name>
        <dbReference type="ChEBI" id="CHEBI:30616"/>
    </ligand>
</feature>
<organism evidence="11 12">
    <name type="scientific">Falsiroseomonas frigidaquae</name>
    <dbReference type="NCBI Taxonomy" id="487318"/>
    <lineage>
        <taxon>Bacteria</taxon>
        <taxon>Pseudomonadati</taxon>
        <taxon>Pseudomonadota</taxon>
        <taxon>Alphaproteobacteria</taxon>
        <taxon>Acetobacterales</taxon>
        <taxon>Roseomonadaceae</taxon>
        <taxon>Falsiroseomonas</taxon>
    </lineage>
</organism>
<proteinExistence type="inferred from homology"/>
<feature type="site" description="Transition state stabilizer" evidence="9">
    <location>
        <position position="20"/>
    </location>
</feature>
<feature type="binding site" evidence="9">
    <location>
        <begin position="96"/>
        <end position="98"/>
    </location>
    <ligand>
        <name>ATP</name>
        <dbReference type="ChEBI" id="CHEBI:30616"/>
    </ligand>
</feature>
<evidence type="ECO:0000256" key="5">
    <source>
        <dbReference type="ARBA" id="ARBA00022840"/>
    </source>
</evidence>
<dbReference type="PANTHER" id="PTHR21342:SF1">
    <property type="entry name" value="PHOSPHOPANTETHEINE ADENYLYLTRANSFERASE"/>
    <property type="match status" value="1"/>
</dbReference>
<dbReference type="SUPFAM" id="SSF52374">
    <property type="entry name" value="Nucleotidylyl transferase"/>
    <property type="match status" value="1"/>
</dbReference>
<evidence type="ECO:0000256" key="8">
    <source>
        <dbReference type="ARBA" id="ARBA00029346"/>
    </source>
</evidence>
<comment type="cofactor">
    <cofactor evidence="9">
        <name>Mg(2+)</name>
        <dbReference type="ChEBI" id="CHEBI:18420"/>
    </cofactor>
</comment>
<evidence type="ECO:0000259" key="10">
    <source>
        <dbReference type="Pfam" id="PF01467"/>
    </source>
</evidence>
<feature type="domain" description="Cytidyltransferase-like" evidence="10">
    <location>
        <begin position="8"/>
        <end position="141"/>
    </location>
</feature>
<comment type="catalytic activity">
    <reaction evidence="8 9">
        <text>(R)-4'-phosphopantetheine + ATP + H(+) = 3'-dephospho-CoA + diphosphate</text>
        <dbReference type="Rhea" id="RHEA:19801"/>
        <dbReference type="ChEBI" id="CHEBI:15378"/>
        <dbReference type="ChEBI" id="CHEBI:30616"/>
        <dbReference type="ChEBI" id="CHEBI:33019"/>
        <dbReference type="ChEBI" id="CHEBI:57328"/>
        <dbReference type="ChEBI" id="CHEBI:61723"/>
        <dbReference type="EC" id="2.7.7.3"/>
    </reaction>
</comment>
<keyword evidence="4 9" id="KW-0547">Nucleotide-binding</keyword>
<dbReference type="PRINTS" id="PR01020">
    <property type="entry name" value="LPSBIOSNTHSS"/>
</dbReference>
<evidence type="ECO:0000256" key="3">
    <source>
        <dbReference type="ARBA" id="ARBA00022695"/>
    </source>
</evidence>
<evidence type="ECO:0000256" key="6">
    <source>
        <dbReference type="ARBA" id="ARBA00022842"/>
    </source>
</evidence>
<dbReference type="InterPro" id="IPR001980">
    <property type="entry name" value="PPAT"/>
</dbReference>
<dbReference type="InterPro" id="IPR014729">
    <property type="entry name" value="Rossmann-like_a/b/a_fold"/>
</dbReference>
<evidence type="ECO:0000256" key="1">
    <source>
        <dbReference type="ARBA" id="ARBA00022490"/>
    </source>
</evidence>
<comment type="similarity">
    <text evidence="9">Belongs to the bacterial CoaD family.</text>
</comment>
<evidence type="ECO:0000256" key="2">
    <source>
        <dbReference type="ARBA" id="ARBA00022679"/>
    </source>
</evidence>
<dbReference type="HAMAP" id="MF_00151">
    <property type="entry name" value="PPAT_bact"/>
    <property type="match status" value="1"/>
</dbReference>
<feature type="binding site" evidence="9">
    <location>
        <position position="20"/>
    </location>
    <ligand>
        <name>ATP</name>
        <dbReference type="ChEBI" id="CHEBI:30616"/>
    </ligand>
</feature>
<comment type="subunit">
    <text evidence="9">Homohexamer.</text>
</comment>
<comment type="subcellular location">
    <subcellularLocation>
        <location evidence="9">Cytoplasm</location>
    </subcellularLocation>
</comment>
<dbReference type="Pfam" id="PF01467">
    <property type="entry name" value="CTP_transf_like"/>
    <property type="match status" value="1"/>
</dbReference>
<comment type="caution">
    <text evidence="11">The sequence shown here is derived from an EMBL/GenBank/DDBJ whole genome shotgun (WGS) entry which is preliminary data.</text>
</comment>
<name>A0ABX1F4I6_9PROT</name>
<feature type="binding site" evidence="9">
    <location>
        <position position="12"/>
    </location>
    <ligand>
        <name>substrate</name>
    </ligand>
</feature>
<feature type="binding site" evidence="9">
    <location>
        <position position="95"/>
    </location>
    <ligand>
        <name>substrate</name>
    </ligand>
</feature>
<keyword evidence="3 9" id="KW-0548">Nucleotidyltransferase</keyword>
<dbReference type="NCBIfam" id="TIGR01510">
    <property type="entry name" value="coaD_prev_kdtB"/>
    <property type="match status" value="1"/>
</dbReference>
<dbReference type="InterPro" id="IPR004821">
    <property type="entry name" value="Cyt_trans-like"/>
</dbReference>
<feature type="binding site" evidence="9">
    <location>
        <position position="106"/>
    </location>
    <ligand>
        <name>ATP</name>
        <dbReference type="ChEBI" id="CHEBI:30616"/>
    </ligand>
</feature>
<evidence type="ECO:0000256" key="7">
    <source>
        <dbReference type="ARBA" id="ARBA00022993"/>
    </source>
</evidence>
<dbReference type="EC" id="2.7.7.3" evidence="9"/>
<comment type="function">
    <text evidence="9">Reversibly transfers an adenylyl group from ATP to 4'-phosphopantetheine, yielding dephospho-CoA (dPCoA) and pyrophosphate.</text>
</comment>
<keyword evidence="12" id="KW-1185">Reference proteome</keyword>
<dbReference type="EMBL" id="JAAVTX010000006">
    <property type="protein sequence ID" value="NKE47179.1"/>
    <property type="molecule type" value="Genomic_DNA"/>
</dbReference>
<dbReference type="RefSeq" id="WP_168052257.1">
    <property type="nucleotide sequence ID" value="NZ_JAATJR010000006.1"/>
</dbReference>
<dbReference type="Proteomes" id="UP000765160">
    <property type="component" value="Unassembled WGS sequence"/>
</dbReference>
<feature type="binding site" evidence="9">
    <location>
        <position position="81"/>
    </location>
    <ligand>
        <name>substrate</name>
    </ligand>
</feature>
<keyword evidence="1 9" id="KW-0963">Cytoplasm</keyword>
<evidence type="ECO:0000256" key="4">
    <source>
        <dbReference type="ARBA" id="ARBA00022741"/>
    </source>
</evidence>
<evidence type="ECO:0000256" key="9">
    <source>
        <dbReference type="HAMAP-Rule" id="MF_00151"/>
    </source>
</evidence>
<feature type="binding site" evidence="9">
    <location>
        <begin position="131"/>
        <end position="137"/>
    </location>
    <ligand>
        <name>ATP</name>
        <dbReference type="ChEBI" id="CHEBI:30616"/>
    </ligand>
</feature>
<feature type="binding site" evidence="9">
    <location>
        <position position="44"/>
    </location>
    <ligand>
        <name>substrate</name>
    </ligand>
</feature>
<keyword evidence="2 9" id="KW-0808">Transferase</keyword>
<dbReference type="PANTHER" id="PTHR21342">
    <property type="entry name" value="PHOSPHOPANTETHEINE ADENYLYLTRANSFERASE"/>
    <property type="match status" value="1"/>
</dbReference>
<accession>A0ABX1F4I6</accession>
<dbReference type="CDD" id="cd02163">
    <property type="entry name" value="PPAT"/>
    <property type="match status" value="1"/>
</dbReference>
<keyword evidence="6 9" id="KW-0460">Magnesium</keyword>
<evidence type="ECO:0000313" key="12">
    <source>
        <dbReference type="Proteomes" id="UP000765160"/>
    </source>
</evidence>
<gene>
    <name evidence="9 11" type="primary">coaD</name>
    <name evidence="11" type="ORF">HB662_20545</name>
</gene>
<dbReference type="GO" id="GO:0004595">
    <property type="term" value="F:pantetheine-phosphate adenylyltransferase activity"/>
    <property type="evidence" value="ECO:0007669"/>
    <property type="project" value="UniProtKB-EC"/>
</dbReference>
<dbReference type="NCBIfam" id="TIGR00125">
    <property type="entry name" value="cyt_tran_rel"/>
    <property type="match status" value="1"/>
</dbReference>
<sequence>MSEKRIGIYPGTFDPVTNGHLDVIARAARLVDRLVVGVAINSGKGPLFSLDERVELVKAETDTISAEVGSEIIVVPFTGLLVEFARQSEARMIIRGLRAVSDFDYEFQMAGMNHRLAPDVETVFLMASETNQFISSRFVKEVATLGGDVTSFVPKLTLERTLVRVRNRKEAAE</sequence>
<protein>
    <recommendedName>
        <fullName evidence="9">Phosphopantetheine adenylyltransferase</fullName>
        <ecNumber evidence="9">2.7.7.3</ecNumber>
    </recommendedName>
    <alternativeName>
        <fullName evidence="9">Dephospho-CoA pyrophosphorylase</fullName>
    </alternativeName>
    <alternativeName>
        <fullName evidence="9">Pantetheine-phosphate adenylyltransferase</fullName>
        <shortName evidence="9">PPAT</shortName>
    </alternativeName>
</protein>
<reference evidence="11 12" key="1">
    <citation type="submission" date="2020-03" db="EMBL/GenBank/DDBJ databases">
        <title>Roseomonas selenitidurans sp. nov. isolated from soil.</title>
        <authorList>
            <person name="Liu H."/>
        </authorList>
    </citation>
    <scope>NUCLEOTIDE SEQUENCE [LARGE SCALE GENOMIC DNA]</scope>
    <source>
        <strain evidence="11 12">JCM 15073</strain>
    </source>
</reference>
<keyword evidence="5 9" id="KW-0067">ATP-binding</keyword>
<evidence type="ECO:0000313" key="11">
    <source>
        <dbReference type="EMBL" id="NKE47179.1"/>
    </source>
</evidence>
<dbReference type="Gene3D" id="3.40.50.620">
    <property type="entry name" value="HUPs"/>
    <property type="match status" value="1"/>
</dbReference>
<keyword evidence="7 9" id="KW-0173">Coenzyme A biosynthesis</keyword>
<comment type="pathway">
    <text evidence="9">Cofactor biosynthesis; coenzyme A biosynthesis; CoA from (R)-pantothenate: step 4/5.</text>
</comment>